<protein>
    <recommendedName>
        <fullName evidence="6">Glycosyl hydrolases family 39 N-terminal catalytic domain-containing protein</fullName>
    </recommendedName>
</protein>
<evidence type="ECO:0000313" key="8">
    <source>
        <dbReference type="Proteomes" id="UP000192596"/>
    </source>
</evidence>
<dbReference type="Pfam" id="PF01229">
    <property type="entry name" value="Glyco_hydro_39"/>
    <property type="match status" value="1"/>
</dbReference>
<sequence>MISLPYLAIACLSSVAAHWVTVTVDASKSLGPLPQTSRFFGCDEPNEATQLNGSALIKELGELGPSQTYFRTHNLLTTGDGSPRLKWGSTNAYTEDGAGNPIYNWTVIDNIFDTYLERNVKPYAQIGFMPKALSTNPDPYEFYFDETLSYNVIFTGWSYPPKSYQKWAELVYQWVKHSVERYGAEEVNSWYWEVWNEPNIPYFNGTEYDFLILHDFAVDAVRRALSTARIGGPEIAGGGTGTSGDYLRQFLQHTVDGQNAATGQIGTELDFISFHAKGSPIYINATAATPEHLQMNVSAALQNARDAFNVIKEFPTLDHLPVIIGEDDPDGCAACASPAYGYRNGIVFPSYTAESFVRQLDLAAEYGIDLQGTLTWAFEYDGRKYFDGLRVLTTNGIDKPILNIFRMFGKMTGNRVQARSSAQLALQDVVANSVQNATDVGVLASSDESSGKVAVMIWHYHDDDLPKPDAQIEVDVHGLTKNCKSVKLTHYRIDDNHSNSYTTWLEMGSPQQPTTEQYETLRTAGQLQTVSRAKRVRVTGGELRVSLSLPIHGTSLLVFEQ</sequence>
<keyword evidence="8" id="KW-1185">Reference proteome</keyword>
<dbReference type="InterPro" id="IPR017853">
    <property type="entry name" value="GH"/>
</dbReference>
<dbReference type="STRING" id="1507870.A0A1V8SGK5"/>
<evidence type="ECO:0000259" key="6">
    <source>
        <dbReference type="Pfam" id="PF01229"/>
    </source>
</evidence>
<evidence type="ECO:0000256" key="3">
    <source>
        <dbReference type="ARBA" id="ARBA00023295"/>
    </source>
</evidence>
<dbReference type="AlphaFoldDB" id="A0A1V8SGK5"/>
<organism evidence="7 8">
    <name type="scientific">Cryoendolithus antarcticus</name>
    <dbReference type="NCBI Taxonomy" id="1507870"/>
    <lineage>
        <taxon>Eukaryota</taxon>
        <taxon>Fungi</taxon>
        <taxon>Dikarya</taxon>
        <taxon>Ascomycota</taxon>
        <taxon>Pezizomycotina</taxon>
        <taxon>Dothideomycetes</taxon>
        <taxon>Dothideomycetidae</taxon>
        <taxon>Cladosporiales</taxon>
        <taxon>Cladosporiaceae</taxon>
        <taxon>Cryoendolithus</taxon>
    </lineage>
</organism>
<dbReference type="InterPro" id="IPR000514">
    <property type="entry name" value="Glyco_hydro_39"/>
</dbReference>
<evidence type="ECO:0000256" key="1">
    <source>
        <dbReference type="ARBA" id="ARBA00008875"/>
    </source>
</evidence>
<dbReference type="GO" id="GO:0004553">
    <property type="term" value="F:hydrolase activity, hydrolyzing O-glycosyl compounds"/>
    <property type="evidence" value="ECO:0007669"/>
    <property type="project" value="InterPro"/>
</dbReference>
<evidence type="ECO:0000313" key="7">
    <source>
        <dbReference type="EMBL" id="OQN98266.1"/>
    </source>
</evidence>
<feature type="domain" description="Glycosyl hydrolases family 39 N-terminal catalytic" evidence="6">
    <location>
        <begin position="91"/>
        <end position="526"/>
    </location>
</feature>
<dbReference type="InterPro" id="IPR051923">
    <property type="entry name" value="Glycosyl_Hydrolase_39"/>
</dbReference>
<keyword evidence="3" id="KW-0326">Glycosidase</keyword>
<feature type="active site" description="Proton donor" evidence="4">
    <location>
        <position position="197"/>
    </location>
</feature>
<evidence type="ECO:0000256" key="2">
    <source>
        <dbReference type="ARBA" id="ARBA00022801"/>
    </source>
</evidence>
<dbReference type="SUPFAM" id="SSF51011">
    <property type="entry name" value="Glycosyl hydrolase domain"/>
    <property type="match status" value="1"/>
</dbReference>
<name>A0A1V8SGK5_9PEZI</name>
<comment type="caution">
    <text evidence="7">The sequence shown here is derived from an EMBL/GenBank/DDBJ whole genome shotgun (WGS) entry which is preliminary data.</text>
</comment>
<dbReference type="SUPFAM" id="SSF51445">
    <property type="entry name" value="(Trans)glycosidases"/>
    <property type="match status" value="1"/>
</dbReference>
<reference evidence="8" key="1">
    <citation type="submission" date="2017-03" db="EMBL/GenBank/DDBJ databases">
        <title>Genomes of endolithic fungi from Antarctica.</title>
        <authorList>
            <person name="Coleine C."/>
            <person name="Masonjones S."/>
            <person name="Stajich J.E."/>
        </authorList>
    </citation>
    <scope>NUCLEOTIDE SEQUENCE [LARGE SCALE GENOMIC DNA]</scope>
    <source>
        <strain evidence="8">CCFEE 5527</strain>
    </source>
</reference>
<dbReference type="Proteomes" id="UP000192596">
    <property type="component" value="Unassembled WGS sequence"/>
</dbReference>
<dbReference type="Gene3D" id="2.60.40.1500">
    <property type="entry name" value="Glycosyl hydrolase domain, family 39"/>
    <property type="match status" value="1"/>
</dbReference>
<keyword evidence="2" id="KW-0378">Hydrolase</keyword>
<comment type="similarity">
    <text evidence="1">Belongs to the glycosyl hydrolase 39 family.</text>
</comment>
<dbReference type="PANTHER" id="PTHR12631">
    <property type="entry name" value="ALPHA-L-IDURONIDASE"/>
    <property type="match status" value="1"/>
</dbReference>
<proteinExistence type="inferred from homology"/>
<evidence type="ECO:0000256" key="5">
    <source>
        <dbReference type="SAM" id="SignalP"/>
    </source>
</evidence>
<feature type="signal peptide" evidence="5">
    <location>
        <begin position="1"/>
        <end position="17"/>
    </location>
</feature>
<accession>A0A1V8SGK5</accession>
<keyword evidence="5" id="KW-0732">Signal</keyword>
<gene>
    <name evidence="7" type="ORF">B0A48_15542</name>
</gene>
<dbReference type="Gene3D" id="3.20.20.80">
    <property type="entry name" value="Glycosidases"/>
    <property type="match status" value="1"/>
</dbReference>
<feature type="chain" id="PRO_5012483868" description="Glycosyl hydrolases family 39 N-terminal catalytic domain-containing protein" evidence="5">
    <location>
        <begin position="18"/>
        <end position="561"/>
    </location>
</feature>
<dbReference type="EMBL" id="NAJO01000047">
    <property type="protein sequence ID" value="OQN98266.1"/>
    <property type="molecule type" value="Genomic_DNA"/>
</dbReference>
<dbReference type="PANTHER" id="PTHR12631:SF8">
    <property type="entry name" value="ALPHA-L-IDURONIDASE"/>
    <property type="match status" value="1"/>
</dbReference>
<dbReference type="OrthoDB" id="15153at2759"/>
<dbReference type="InterPro" id="IPR049166">
    <property type="entry name" value="GH39_cat"/>
</dbReference>
<dbReference type="GO" id="GO:0005975">
    <property type="term" value="P:carbohydrate metabolic process"/>
    <property type="evidence" value="ECO:0007669"/>
    <property type="project" value="InterPro"/>
</dbReference>
<dbReference type="InParanoid" id="A0A1V8SGK5"/>
<evidence type="ECO:0000256" key="4">
    <source>
        <dbReference type="PIRSR" id="PIRSR600514-1"/>
    </source>
</evidence>
<dbReference type="PRINTS" id="PR00745">
    <property type="entry name" value="GLHYDRLASE39"/>
</dbReference>